<keyword evidence="3" id="KW-0813">Transport</keyword>
<feature type="transmembrane region" description="Helical" evidence="9">
    <location>
        <begin position="154"/>
        <end position="173"/>
    </location>
</feature>
<feature type="transmembrane region" description="Helical" evidence="9">
    <location>
        <begin position="94"/>
        <end position="112"/>
    </location>
</feature>
<reference evidence="10 11" key="1">
    <citation type="submission" date="2019-06" db="EMBL/GenBank/DDBJ databases">
        <title>Sequencing the genomes of 1000 actinobacteria strains.</title>
        <authorList>
            <person name="Klenk H.-P."/>
        </authorList>
    </citation>
    <scope>NUCLEOTIDE SEQUENCE [LARGE SCALE GENOMIC DNA]</scope>
    <source>
        <strain evidence="10 11">DSM 44826</strain>
    </source>
</reference>
<dbReference type="PROSITE" id="PS01116">
    <property type="entry name" value="XANTH_URACIL_PERMASE"/>
    <property type="match status" value="1"/>
</dbReference>
<accession>A0A561T7B9</accession>
<feature type="transmembrane region" description="Helical" evidence="9">
    <location>
        <begin position="259"/>
        <end position="282"/>
    </location>
</feature>
<dbReference type="Proteomes" id="UP000317940">
    <property type="component" value="Unassembled WGS sequence"/>
</dbReference>
<keyword evidence="4" id="KW-1003">Cell membrane</keyword>
<organism evidence="10 11">
    <name type="scientific">Kitasatospora viridis</name>
    <dbReference type="NCBI Taxonomy" id="281105"/>
    <lineage>
        <taxon>Bacteria</taxon>
        <taxon>Bacillati</taxon>
        <taxon>Actinomycetota</taxon>
        <taxon>Actinomycetes</taxon>
        <taxon>Kitasatosporales</taxon>
        <taxon>Streptomycetaceae</taxon>
        <taxon>Kitasatospora</taxon>
    </lineage>
</organism>
<dbReference type="GO" id="GO:0042907">
    <property type="term" value="F:xanthine transmembrane transporter activity"/>
    <property type="evidence" value="ECO:0007669"/>
    <property type="project" value="TreeGrafter"/>
</dbReference>
<feature type="region of interest" description="Disordered" evidence="8">
    <location>
        <begin position="1"/>
        <end position="23"/>
    </location>
</feature>
<dbReference type="PANTHER" id="PTHR42810:SF4">
    <property type="entry name" value="URIC ACID TRANSPORTER UACT"/>
    <property type="match status" value="1"/>
</dbReference>
<dbReference type="InterPro" id="IPR006043">
    <property type="entry name" value="NCS2"/>
</dbReference>
<feature type="transmembrane region" description="Helical" evidence="9">
    <location>
        <begin position="393"/>
        <end position="413"/>
    </location>
</feature>
<protein>
    <submittedName>
        <fullName evidence="10">Xanthine permease</fullName>
    </submittedName>
</protein>
<dbReference type="InterPro" id="IPR017588">
    <property type="entry name" value="UacT-like"/>
</dbReference>
<dbReference type="GO" id="GO:0005886">
    <property type="term" value="C:plasma membrane"/>
    <property type="evidence" value="ECO:0007669"/>
    <property type="project" value="UniProtKB-SubCell"/>
</dbReference>
<feature type="transmembrane region" description="Helical" evidence="9">
    <location>
        <begin position="336"/>
        <end position="359"/>
    </location>
</feature>
<feature type="transmembrane region" description="Helical" evidence="9">
    <location>
        <begin position="65"/>
        <end position="87"/>
    </location>
</feature>
<keyword evidence="6 9" id="KW-1133">Transmembrane helix</keyword>
<dbReference type="OrthoDB" id="9805749at2"/>
<comment type="caution">
    <text evidence="10">The sequence shown here is derived from an EMBL/GenBank/DDBJ whole genome shotgun (WGS) entry which is preliminary data.</text>
</comment>
<evidence type="ECO:0000256" key="6">
    <source>
        <dbReference type="ARBA" id="ARBA00022989"/>
    </source>
</evidence>
<evidence type="ECO:0000256" key="7">
    <source>
        <dbReference type="ARBA" id="ARBA00023136"/>
    </source>
</evidence>
<evidence type="ECO:0000256" key="8">
    <source>
        <dbReference type="SAM" id="MobiDB-lite"/>
    </source>
</evidence>
<dbReference type="PANTHER" id="PTHR42810">
    <property type="entry name" value="PURINE PERMEASE C1399.01C-RELATED"/>
    <property type="match status" value="1"/>
</dbReference>
<evidence type="ECO:0000256" key="3">
    <source>
        <dbReference type="ARBA" id="ARBA00022448"/>
    </source>
</evidence>
<dbReference type="NCBIfam" id="NF037981">
    <property type="entry name" value="NCS2_1"/>
    <property type="match status" value="1"/>
</dbReference>
<feature type="transmembrane region" description="Helical" evidence="9">
    <location>
        <begin position="365"/>
        <end position="386"/>
    </location>
</feature>
<keyword evidence="7 9" id="KW-0472">Membrane</keyword>
<dbReference type="EMBL" id="VIWT01000004">
    <property type="protein sequence ID" value="TWF83005.1"/>
    <property type="molecule type" value="Genomic_DNA"/>
</dbReference>
<evidence type="ECO:0000313" key="10">
    <source>
        <dbReference type="EMBL" id="TWF83005.1"/>
    </source>
</evidence>
<feature type="transmembrane region" description="Helical" evidence="9">
    <location>
        <begin position="213"/>
        <end position="230"/>
    </location>
</feature>
<evidence type="ECO:0000256" key="4">
    <source>
        <dbReference type="ARBA" id="ARBA00022475"/>
    </source>
</evidence>
<evidence type="ECO:0000256" key="9">
    <source>
        <dbReference type="SAM" id="Phobius"/>
    </source>
</evidence>
<comment type="subcellular location">
    <subcellularLocation>
        <location evidence="1">Cell membrane</location>
        <topology evidence="1">Multi-pass membrane protein</topology>
    </subcellularLocation>
</comment>
<evidence type="ECO:0000256" key="1">
    <source>
        <dbReference type="ARBA" id="ARBA00004651"/>
    </source>
</evidence>
<proteinExistence type="inferred from homology"/>
<dbReference type="RefSeq" id="WP_145910250.1">
    <property type="nucleotide sequence ID" value="NZ_BAAAMZ010000009.1"/>
</dbReference>
<evidence type="ECO:0000256" key="2">
    <source>
        <dbReference type="ARBA" id="ARBA00008821"/>
    </source>
</evidence>
<evidence type="ECO:0000313" key="11">
    <source>
        <dbReference type="Proteomes" id="UP000317940"/>
    </source>
</evidence>
<dbReference type="NCBIfam" id="TIGR00801">
    <property type="entry name" value="ncs2"/>
    <property type="match status" value="1"/>
</dbReference>
<gene>
    <name evidence="10" type="ORF">FHX73_14488</name>
</gene>
<feature type="transmembrane region" description="Helical" evidence="9">
    <location>
        <begin position="185"/>
        <end position="206"/>
    </location>
</feature>
<sequence length="476" mass="49031">MPESVRPAESEATTHPGAVHPVDERLPARRLVPAALQHIAAMYAGVVAPPLIIGPACGLDARDQTFLIAASLLVAGAATMLQTLGLGRFVGNRLPFVNAASSAGIGPMLAIADQSHGTHRLPTILGAVMIAGAFCLLVGPFFGRLMRFFPHQVIGVVITLIGVTLIPVPVQWARGGSAAAPDFNSLGNLALAGFTLVVIIAMQRFFTGFLKQIALLLGMLVGTLAAIPFGKVNTGAFTNAATVALPTPFRFGAPEFQPAAIVSMCIVMLVLMTESSAGMLAIGEITDRTVDRSTVTRGLRTDGVATFLGSMFGSCATSAFAQNVGVVQLTRVRSRFVVASAGLVLVVLGLFPKLGAAVALVPMPVLGGAGIVLFGTIAVGGIRSLVKINLDDAPNIVIIAVSLAVGIIPLAAPDVRDVHGVLVTPGIYHDFPSWAQTILGSGISAGALTAVLLNLVFNHLGARRRAAAAEHAVAVR</sequence>
<keyword evidence="11" id="KW-1185">Reference proteome</keyword>
<feature type="transmembrane region" description="Helical" evidence="9">
    <location>
        <begin position="433"/>
        <end position="457"/>
    </location>
</feature>
<evidence type="ECO:0000256" key="5">
    <source>
        <dbReference type="ARBA" id="ARBA00022692"/>
    </source>
</evidence>
<name>A0A561T7B9_9ACTN</name>
<comment type="similarity">
    <text evidence="2">Belongs to the nucleobase:cation symporter-2 (NCS2) (TC 2.A.40) family.</text>
</comment>
<dbReference type="Pfam" id="PF00860">
    <property type="entry name" value="Xan_ur_permease"/>
    <property type="match status" value="1"/>
</dbReference>
<keyword evidence="5 9" id="KW-0812">Transmembrane</keyword>
<feature type="transmembrane region" description="Helical" evidence="9">
    <location>
        <begin position="124"/>
        <end position="142"/>
    </location>
</feature>
<dbReference type="AlphaFoldDB" id="A0A561T7B9"/>
<dbReference type="NCBIfam" id="TIGR03173">
    <property type="entry name" value="pbuX"/>
    <property type="match status" value="1"/>
</dbReference>
<dbReference type="InterPro" id="IPR006042">
    <property type="entry name" value="Xan_ur_permease"/>
</dbReference>